<dbReference type="InterPro" id="IPR001656">
    <property type="entry name" value="PsdUridine_synth_TruD"/>
</dbReference>
<comment type="catalytic activity">
    <reaction evidence="4">
        <text>a uridine in tRNA = a pseudouridine in tRNA</text>
        <dbReference type="Rhea" id="RHEA:54572"/>
        <dbReference type="Rhea" id="RHEA-COMP:13339"/>
        <dbReference type="Rhea" id="RHEA-COMP:13934"/>
        <dbReference type="ChEBI" id="CHEBI:65314"/>
        <dbReference type="ChEBI" id="CHEBI:65315"/>
    </reaction>
</comment>
<feature type="region of interest" description="Disordered" evidence="5">
    <location>
        <begin position="584"/>
        <end position="655"/>
    </location>
</feature>
<dbReference type="FunFam" id="3.30.2350.20:FF:000017">
    <property type="entry name" value="Putative pseudouridine synthase B0024.11"/>
    <property type="match status" value="1"/>
</dbReference>
<comment type="caution">
    <text evidence="8">The sequence shown here is derived from an EMBL/GenBank/DDBJ whole genome shotgun (WGS) entry which is preliminary data.</text>
</comment>
<dbReference type="EMBL" id="BTRK01000004">
    <property type="protein sequence ID" value="GMR49846.1"/>
    <property type="molecule type" value="Genomic_DNA"/>
</dbReference>
<evidence type="ECO:0000313" key="9">
    <source>
        <dbReference type="Proteomes" id="UP001328107"/>
    </source>
</evidence>
<dbReference type="SUPFAM" id="SSF55120">
    <property type="entry name" value="Pseudouridine synthase"/>
    <property type="match status" value="1"/>
</dbReference>
<dbReference type="Gene3D" id="3.30.2350.20">
    <property type="entry name" value="TruD, catalytic domain"/>
    <property type="match status" value="2"/>
</dbReference>
<evidence type="ECO:0000256" key="6">
    <source>
        <dbReference type="SAM" id="SignalP"/>
    </source>
</evidence>
<dbReference type="PROSITE" id="PS50984">
    <property type="entry name" value="TRUD"/>
    <property type="match status" value="1"/>
</dbReference>
<dbReference type="GO" id="GO:0005634">
    <property type="term" value="C:nucleus"/>
    <property type="evidence" value="ECO:0007669"/>
    <property type="project" value="TreeGrafter"/>
</dbReference>
<evidence type="ECO:0000259" key="7">
    <source>
        <dbReference type="PROSITE" id="PS50984"/>
    </source>
</evidence>
<evidence type="ECO:0000256" key="4">
    <source>
        <dbReference type="ARBA" id="ARBA00036943"/>
    </source>
</evidence>
<organism evidence="8 9">
    <name type="scientific">Pristionchus mayeri</name>
    <dbReference type="NCBI Taxonomy" id="1317129"/>
    <lineage>
        <taxon>Eukaryota</taxon>
        <taxon>Metazoa</taxon>
        <taxon>Ecdysozoa</taxon>
        <taxon>Nematoda</taxon>
        <taxon>Chromadorea</taxon>
        <taxon>Rhabditida</taxon>
        <taxon>Rhabditina</taxon>
        <taxon>Diplogasteromorpha</taxon>
        <taxon>Diplogasteroidea</taxon>
        <taxon>Neodiplogasteridae</taxon>
        <taxon>Pristionchus</taxon>
    </lineage>
</organism>
<name>A0AAN5I3S2_9BILA</name>
<feature type="non-terminal residue" evidence="8">
    <location>
        <position position="1"/>
    </location>
</feature>
<feature type="chain" id="PRO_5042856643" description="TRUD domain-containing protein" evidence="6">
    <location>
        <begin position="22"/>
        <end position="655"/>
    </location>
</feature>
<dbReference type="Proteomes" id="UP001328107">
    <property type="component" value="Unassembled WGS sequence"/>
</dbReference>
<evidence type="ECO:0000256" key="2">
    <source>
        <dbReference type="ARBA" id="ARBA00022694"/>
    </source>
</evidence>
<dbReference type="InterPro" id="IPR020119">
    <property type="entry name" value="PsdUridine_synth_TruD_CS"/>
</dbReference>
<dbReference type="InterPro" id="IPR011760">
    <property type="entry name" value="PsdUridine_synth_TruD_insert"/>
</dbReference>
<dbReference type="GO" id="GO:0009982">
    <property type="term" value="F:pseudouridine synthase activity"/>
    <property type="evidence" value="ECO:0007669"/>
    <property type="project" value="InterPro"/>
</dbReference>
<keyword evidence="3" id="KW-0413">Isomerase</keyword>
<dbReference type="AlphaFoldDB" id="A0AAN5I3S2"/>
<evidence type="ECO:0000256" key="1">
    <source>
        <dbReference type="ARBA" id="ARBA00007953"/>
    </source>
</evidence>
<dbReference type="GO" id="GO:0003723">
    <property type="term" value="F:RNA binding"/>
    <property type="evidence" value="ECO:0007669"/>
    <property type="project" value="InterPro"/>
</dbReference>
<proteinExistence type="inferred from homology"/>
<comment type="similarity">
    <text evidence="1">Belongs to the pseudouridine synthase TruD family.</text>
</comment>
<reference evidence="9" key="1">
    <citation type="submission" date="2022-10" db="EMBL/GenBank/DDBJ databases">
        <title>Genome assembly of Pristionchus species.</title>
        <authorList>
            <person name="Yoshida K."/>
            <person name="Sommer R.J."/>
        </authorList>
    </citation>
    <scope>NUCLEOTIDE SEQUENCE [LARGE SCALE GENOMIC DNA]</scope>
    <source>
        <strain evidence="9">RS5460</strain>
    </source>
</reference>
<feature type="compositionally biased region" description="Basic and acidic residues" evidence="5">
    <location>
        <begin position="595"/>
        <end position="622"/>
    </location>
</feature>
<dbReference type="PANTHER" id="PTHR13326:SF31">
    <property type="entry name" value="PSEUDOURIDYLATE SYNTHASE 7 HOMOLOG"/>
    <property type="match status" value="1"/>
</dbReference>
<dbReference type="CDD" id="cd02576">
    <property type="entry name" value="PseudoU_synth_ScPUS7"/>
    <property type="match status" value="1"/>
</dbReference>
<dbReference type="Pfam" id="PF01142">
    <property type="entry name" value="TruD"/>
    <property type="match status" value="1"/>
</dbReference>
<evidence type="ECO:0000256" key="5">
    <source>
        <dbReference type="SAM" id="MobiDB-lite"/>
    </source>
</evidence>
<evidence type="ECO:0000256" key="3">
    <source>
        <dbReference type="ARBA" id="ARBA00023235"/>
    </source>
</evidence>
<keyword evidence="6" id="KW-0732">Signal</keyword>
<dbReference type="GO" id="GO:0008033">
    <property type="term" value="P:tRNA processing"/>
    <property type="evidence" value="ECO:0007669"/>
    <property type="project" value="UniProtKB-KW"/>
</dbReference>
<dbReference type="GO" id="GO:0001522">
    <property type="term" value="P:pseudouridine synthesis"/>
    <property type="evidence" value="ECO:0007669"/>
    <property type="project" value="InterPro"/>
</dbReference>
<keyword evidence="9" id="KW-1185">Reference proteome</keyword>
<feature type="domain" description="TRUD" evidence="7">
    <location>
        <begin position="285"/>
        <end position="490"/>
    </location>
</feature>
<keyword evidence="2" id="KW-0819">tRNA processing</keyword>
<accession>A0AAN5I3S2</accession>
<evidence type="ECO:0000313" key="8">
    <source>
        <dbReference type="EMBL" id="GMR49846.1"/>
    </source>
</evidence>
<dbReference type="PROSITE" id="PS01268">
    <property type="entry name" value="UPF0024"/>
    <property type="match status" value="1"/>
</dbReference>
<sequence>VAVVLALLLVFPLLIVNNCLVQMETEFGLTAFIGKDRKETVDCVLKRLYSDFIVQEIDANGEASRLLTFDEAKASYNLTGASSLLDESVARPECVTDEFVSACDAVFERREQEAKLETAALDKPSRTSIHGFVRSRYAGGLESETDKDGSIVVKRQKPGKRKRWVRDQPPYTHFTMAKENKETSYAIGIVAKMSGCNPSLFKTCGLKDRRAVTAQRVSAFKVDIDKLLNLNNRLRGIVLYDMSYEREGVRTGSHWGNRFSIVLRDIDPAAEATLESRLKEWAELGFINYFGTQRFGSCETRTADVGRLILQRNWREAVEMILGGAGRNGQDTVQSAIEHWKATGDAEAACKLLQGAQCFASVEGSILRSLAKGKTWQEAVLWLPPNIRSIYVHAYQSLLWNKLASERVVATGVSVQEGDVGADSEVVDASTASPFEVYVPLPNSACADREGYVFSQYKAVLESDGISWDSFRTLEKNFSLGDASRLALRPLFLRPGHVSWKFVRGRGPNEQIQRDLTSVPAIDLKKTEEEEGGETKAASGDSEAKLALWMRFDLPGGCYATVALREITACDMGKRYQKELNCKADEPVEEESEEVEVKQEIEEAGAEKEGAPADKEVQKENGEAAEQDGEPGKKKAKVEEKEQENEKEMKEESKE</sequence>
<feature type="compositionally biased region" description="Basic and acidic residues" evidence="5">
    <location>
        <begin position="630"/>
        <end position="655"/>
    </location>
</feature>
<dbReference type="NCBIfam" id="TIGR00094">
    <property type="entry name" value="tRNA_TruD_broad"/>
    <property type="match status" value="1"/>
</dbReference>
<gene>
    <name evidence="8" type="ORF">PMAYCL1PPCAC_20041</name>
</gene>
<protein>
    <recommendedName>
        <fullName evidence="7">TRUD domain-containing protein</fullName>
    </recommendedName>
</protein>
<dbReference type="PIRSF" id="PIRSF037016">
    <property type="entry name" value="Pseudouridin_synth_euk_prd"/>
    <property type="match status" value="1"/>
</dbReference>
<dbReference type="InterPro" id="IPR042214">
    <property type="entry name" value="TruD_catalytic"/>
</dbReference>
<dbReference type="InterPro" id="IPR020103">
    <property type="entry name" value="PsdUridine_synth_cat_dom_sf"/>
</dbReference>
<feature type="signal peptide" evidence="6">
    <location>
        <begin position="1"/>
        <end position="21"/>
    </location>
</feature>
<dbReference type="PANTHER" id="PTHR13326">
    <property type="entry name" value="TRNA PSEUDOURIDINE SYNTHASE D"/>
    <property type="match status" value="1"/>
</dbReference>